<organism evidence="3 4">
    <name type="scientific">Cylindrotheca closterium</name>
    <dbReference type="NCBI Taxonomy" id="2856"/>
    <lineage>
        <taxon>Eukaryota</taxon>
        <taxon>Sar</taxon>
        <taxon>Stramenopiles</taxon>
        <taxon>Ochrophyta</taxon>
        <taxon>Bacillariophyta</taxon>
        <taxon>Bacillariophyceae</taxon>
        <taxon>Bacillariophycidae</taxon>
        <taxon>Bacillariales</taxon>
        <taxon>Bacillariaceae</taxon>
        <taxon>Cylindrotheca</taxon>
    </lineage>
</organism>
<feature type="signal peptide" evidence="2">
    <location>
        <begin position="1"/>
        <end position="26"/>
    </location>
</feature>
<dbReference type="SUPFAM" id="SSF51197">
    <property type="entry name" value="Clavaminate synthase-like"/>
    <property type="match status" value="1"/>
</dbReference>
<evidence type="ECO:0008006" key="5">
    <source>
        <dbReference type="Google" id="ProtNLM"/>
    </source>
</evidence>
<feature type="region of interest" description="Disordered" evidence="1">
    <location>
        <begin position="415"/>
        <end position="442"/>
    </location>
</feature>
<dbReference type="InterPro" id="IPR037151">
    <property type="entry name" value="AlkB-like_sf"/>
</dbReference>
<comment type="caution">
    <text evidence="3">The sequence shown here is derived from an EMBL/GenBank/DDBJ whole genome shotgun (WGS) entry which is preliminary data.</text>
</comment>
<protein>
    <recommendedName>
        <fullName evidence="5">Fe2OG dioxygenase domain-containing protein</fullName>
    </recommendedName>
</protein>
<sequence length="442" mass="49961">MMKRITHNTILFFQNWIILSTGLSLGQSIQSVSSLQEGIQVAGELWLPSDQELPPHYSQPIHHESRQRWASQLLDKMFQISTEETLEALDFRNEQWNRLVNAAAIPHETAIDRPKKEGVWLCTSLQSIHGIVSRKQGISQDDNIPSHELQSDTLLAIRRLIERAYQLAEKFSLDQACQLHWSVEGLYARIPEIERLPQSDSLLDRLDKLPFEIVPRGLDWSNVCDPGQVCEVLVESIPFSKETIITRKGVSVQERRGTAWIADPQIGSLAYSGKLMVPKPIPDLVLRVMRSVEDRLDLGGDGNFFDCALCNHYADATAACKFHTDPEHGTFWHRTTVVVAAGTDRKFAFKPIETFWSDWDPCMVDDSQQSMAASINLFSGDLVVMKDNCNDDFYHAVHVGGSDDDRVSLVLKRALDRNGKKGHGQQGQGRKSRRKIHSVRSL</sequence>
<dbReference type="PANTHER" id="PTHR31212:SF4">
    <property type="entry name" value="ALPHA-KETOGLUTARATE-DEPENDENT DIOXYGENASE ALKB HOMOLOG 3"/>
    <property type="match status" value="1"/>
</dbReference>
<accession>A0AAD2CHY0</accession>
<dbReference type="AlphaFoldDB" id="A0AAD2CHY0"/>
<evidence type="ECO:0000256" key="1">
    <source>
        <dbReference type="SAM" id="MobiDB-lite"/>
    </source>
</evidence>
<proteinExistence type="predicted"/>
<dbReference type="GO" id="GO:0051213">
    <property type="term" value="F:dioxygenase activity"/>
    <property type="evidence" value="ECO:0007669"/>
    <property type="project" value="InterPro"/>
</dbReference>
<evidence type="ECO:0000256" key="2">
    <source>
        <dbReference type="SAM" id="SignalP"/>
    </source>
</evidence>
<feature type="compositionally biased region" description="Basic residues" evidence="1">
    <location>
        <begin position="430"/>
        <end position="442"/>
    </location>
</feature>
<dbReference type="GO" id="GO:0006307">
    <property type="term" value="P:DNA alkylation repair"/>
    <property type="evidence" value="ECO:0007669"/>
    <property type="project" value="InterPro"/>
</dbReference>
<evidence type="ECO:0000313" key="3">
    <source>
        <dbReference type="EMBL" id="CAJ1931772.1"/>
    </source>
</evidence>
<evidence type="ECO:0000313" key="4">
    <source>
        <dbReference type="Proteomes" id="UP001295423"/>
    </source>
</evidence>
<name>A0AAD2CHY0_9STRA</name>
<dbReference type="PANTHER" id="PTHR31212">
    <property type="entry name" value="ALPHA-KETOGLUTARATE-DEPENDENT DIOXYGENASE ALKB HOMOLOG 3"/>
    <property type="match status" value="1"/>
</dbReference>
<keyword evidence="4" id="KW-1185">Reference proteome</keyword>
<dbReference type="EMBL" id="CAKOGP040000180">
    <property type="protein sequence ID" value="CAJ1931772.1"/>
    <property type="molecule type" value="Genomic_DNA"/>
</dbReference>
<reference evidence="3" key="1">
    <citation type="submission" date="2023-08" db="EMBL/GenBank/DDBJ databases">
        <authorList>
            <person name="Audoor S."/>
            <person name="Bilcke G."/>
        </authorList>
    </citation>
    <scope>NUCLEOTIDE SEQUENCE</scope>
</reference>
<dbReference type="InterPro" id="IPR032854">
    <property type="entry name" value="ALKBH3"/>
</dbReference>
<feature type="chain" id="PRO_5041951775" description="Fe2OG dioxygenase domain-containing protein" evidence="2">
    <location>
        <begin position="27"/>
        <end position="442"/>
    </location>
</feature>
<gene>
    <name evidence="3" type="ORF">CYCCA115_LOCUS2537</name>
</gene>
<dbReference type="Proteomes" id="UP001295423">
    <property type="component" value="Unassembled WGS sequence"/>
</dbReference>
<keyword evidence="2" id="KW-0732">Signal</keyword>
<dbReference type="Gene3D" id="2.60.120.590">
    <property type="entry name" value="Alpha-ketoglutarate-dependent dioxygenase AlkB-like"/>
    <property type="match status" value="1"/>
</dbReference>